<evidence type="ECO:0000256" key="1">
    <source>
        <dbReference type="SAM" id="Phobius"/>
    </source>
</evidence>
<accession>A0A4Q7KHG2</accession>
<keyword evidence="1" id="KW-0472">Membrane</keyword>
<proteinExistence type="predicted"/>
<dbReference type="Proteomes" id="UP000294257">
    <property type="component" value="Unassembled WGS sequence"/>
</dbReference>
<comment type="caution">
    <text evidence="2">The sequence shown here is derived from an EMBL/GenBank/DDBJ whole genome shotgun (WGS) entry which is preliminary data.</text>
</comment>
<dbReference type="AlphaFoldDB" id="A0A4Q7KHG2"/>
<name>A0A4Q7KHG2_9PSEU</name>
<keyword evidence="1" id="KW-0812">Transmembrane</keyword>
<reference evidence="2 3" key="1">
    <citation type="submission" date="2019-02" db="EMBL/GenBank/DDBJ databases">
        <title>Genomic Encyclopedia of Type Strains, Phase IV (KMG-IV): sequencing the most valuable type-strain genomes for metagenomic binning, comparative biology and taxonomic classification.</title>
        <authorList>
            <person name="Goeker M."/>
        </authorList>
    </citation>
    <scope>NUCLEOTIDE SEQUENCE [LARGE SCALE GENOMIC DNA]</scope>
    <source>
        <strain evidence="2 3">DSM 101727</strain>
    </source>
</reference>
<dbReference type="EMBL" id="SGWQ01000013">
    <property type="protein sequence ID" value="RZS32298.1"/>
    <property type="molecule type" value="Genomic_DNA"/>
</dbReference>
<evidence type="ECO:0000313" key="2">
    <source>
        <dbReference type="EMBL" id="RZS32298.1"/>
    </source>
</evidence>
<keyword evidence="3" id="KW-1185">Reference proteome</keyword>
<feature type="transmembrane region" description="Helical" evidence="1">
    <location>
        <begin position="42"/>
        <end position="67"/>
    </location>
</feature>
<sequence>MHVNWGALVSVLVVSLAVVVGLVLLFGLGLRGIAARDGRSPVPGVALAAVAFAGCAAVIGLGIYVIVS</sequence>
<keyword evidence="1" id="KW-1133">Transmembrane helix</keyword>
<organism evidence="2 3">
    <name type="scientific">Herbihabitans rhizosphaerae</name>
    <dbReference type="NCBI Taxonomy" id="1872711"/>
    <lineage>
        <taxon>Bacteria</taxon>
        <taxon>Bacillati</taxon>
        <taxon>Actinomycetota</taxon>
        <taxon>Actinomycetes</taxon>
        <taxon>Pseudonocardiales</taxon>
        <taxon>Pseudonocardiaceae</taxon>
        <taxon>Herbihabitans</taxon>
    </lineage>
</organism>
<protein>
    <submittedName>
        <fullName evidence="2">Uncharacterized protein</fullName>
    </submittedName>
</protein>
<gene>
    <name evidence="2" type="ORF">EV193_113142</name>
</gene>
<evidence type="ECO:0000313" key="3">
    <source>
        <dbReference type="Proteomes" id="UP000294257"/>
    </source>
</evidence>
<feature type="transmembrane region" description="Helical" evidence="1">
    <location>
        <begin position="6"/>
        <end position="30"/>
    </location>
</feature>